<dbReference type="EMBL" id="LFJN01000022">
    <property type="protein sequence ID" value="KPI37786.1"/>
    <property type="molecule type" value="Genomic_DNA"/>
</dbReference>
<comment type="caution">
    <text evidence="11">The sequence shown here is derived from an EMBL/GenBank/DDBJ whole genome shotgun (WGS) entry which is preliminary data.</text>
</comment>
<dbReference type="PANTHER" id="PTHR34992:SF1">
    <property type="entry name" value="COPPER ACQUISITION FACTOR BIM1-LIKE DOMAIN-CONTAINING PROTEIN"/>
    <property type="match status" value="1"/>
</dbReference>
<evidence type="ECO:0000256" key="2">
    <source>
        <dbReference type="ARBA" id="ARBA00022475"/>
    </source>
</evidence>
<dbReference type="GeneID" id="28734117"/>
<dbReference type="OrthoDB" id="2146436at2759"/>
<evidence type="ECO:0000256" key="7">
    <source>
        <dbReference type="ARBA" id="ARBA00023288"/>
    </source>
</evidence>
<dbReference type="RefSeq" id="XP_017997749.1">
    <property type="nucleotide sequence ID" value="XM_018142248.1"/>
</dbReference>
<dbReference type="GO" id="GO:0098552">
    <property type="term" value="C:side of membrane"/>
    <property type="evidence" value="ECO:0007669"/>
    <property type="project" value="UniProtKB-KW"/>
</dbReference>
<evidence type="ECO:0000256" key="4">
    <source>
        <dbReference type="ARBA" id="ARBA00022729"/>
    </source>
</evidence>
<reference evidence="11 12" key="1">
    <citation type="submission" date="2015-06" db="EMBL/GenBank/DDBJ databases">
        <title>Draft genome of the ant-associated black yeast Phialophora attae CBS 131958.</title>
        <authorList>
            <person name="Moreno L.F."/>
            <person name="Stielow B.J."/>
            <person name="de Hoog S."/>
            <person name="Vicente V.A."/>
            <person name="Weiss V.A."/>
            <person name="de Vries M."/>
            <person name="Cruz L.M."/>
            <person name="Souza E.M."/>
        </authorList>
    </citation>
    <scope>NUCLEOTIDE SEQUENCE [LARGE SCALE GENOMIC DNA]</scope>
    <source>
        <strain evidence="11 12">CBS 131958</strain>
    </source>
</reference>
<proteinExistence type="predicted"/>
<feature type="compositionally biased region" description="Polar residues" evidence="8">
    <location>
        <begin position="166"/>
        <end position="177"/>
    </location>
</feature>
<comment type="subcellular location">
    <subcellularLocation>
        <location evidence="1">Cell membrane</location>
        <topology evidence="1">Lipid-anchor</topology>
        <topology evidence="1">GPI-anchor</topology>
    </subcellularLocation>
</comment>
<keyword evidence="7" id="KW-0449">Lipoprotein</keyword>
<feature type="chain" id="PRO_5005879472" description="Copper acquisition factor BIM1-like domain-containing protein" evidence="9">
    <location>
        <begin position="20"/>
        <end position="229"/>
    </location>
</feature>
<dbReference type="VEuPathDB" id="FungiDB:AB675_228"/>
<keyword evidence="12" id="KW-1185">Reference proteome</keyword>
<dbReference type="CDD" id="cd21176">
    <property type="entry name" value="LPMO_auxiliary-like"/>
    <property type="match status" value="1"/>
</dbReference>
<evidence type="ECO:0000256" key="9">
    <source>
        <dbReference type="SAM" id="SignalP"/>
    </source>
</evidence>
<evidence type="ECO:0000256" key="3">
    <source>
        <dbReference type="ARBA" id="ARBA00022622"/>
    </source>
</evidence>
<dbReference type="PANTHER" id="PTHR34992">
    <property type="entry name" value="HYPHAL ANASTAMOSIS-7 PROTEIN"/>
    <property type="match status" value="1"/>
</dbReference>
<evidence type="ECO:0000256" key="1">
    <source>
        <dbReference type="ARBA" id="ARBA00004609"/>
    </source>
</evidence>
<accession>A0A0N1NZK8</accession>
<keyword evidence="6" id="KW-0325">Glycoprotein</keyword>
<evidence type="ECO:0000313" key="11">
    <source>
        <dbReference type="EMBL" id="KPI37786.1"/>
    </source>
</evidence>
<dbReference type="Pfam" id="PF20238">
    <property type="entry name" value="BIM1-like_dom"/>
    <property type="match status" value="1"/>
</dbReference>
<keyword evidence="2" id="KW-1003">Cell membrane</keyword>
<keyword evidence="4 9" id="KW-0732">Signal</keyword>
<keyword evidence="3" id="KW-0336">GPI-anchor</keyword>
<feature type="region of interest" description="Disordered" evidence="8">
    <location>
        <begin position="166"/>
        <end position="189"/>
    </location>
</feature>
<keyword evidence="5" id="KW-0472">Membrane</keyword>
<gene>
    <name evidence="11" type="ORF">AB675_228</name>
</gene>
<sequence>MQLISLLLPALATAHFVLVYPPSRNGQDDEIEVNSPCSGKPVSDNRTTIGSTSFPLALEMGHDESVIQVSLSLNNDPSEADFNITLVQTFGEEGLGEFCLPMVTIPKSAGVKEGMNGTIQVITDGEGGGGLYACADVTFGSAAAALPSSCTNNTGVTASALPSPINANASNGEGQPQSGSASGSASAASGSASATASGNGAGMAMATVGADVLGWGVVGGVVLAGVGLL</sequence>
<dbReference type="AlphaFoldDB" id="A0A0N1NZK8"/>
<dbReference type="GO" id="GO:0005886">
    <property type="term" value="C:plasma membrane"/>
    <property type="evidence" value="ECO:0007669"/>
    <property type="project" value="UniProtKB-SubCell"/>
</dbReference>
<protein>
    <recommendedName>
        <fullName evidence="10">Copper acquisition factor BIM1-like domain-containing protein</fullName>
    </recommendedName>
</protein>
<feature type="compositionally biased region" description="Low complexity" evidence="8">
    <location>
        <begin position="178"/>
        <end position="189"/>
    </location>
</feature>
<organism evidence="11 12">
    <name type="scientific">Cyphellophora attinorum</name>
    <dbReference type="NCBI Taxonomy" id="1664694"/>
    <lineage>
        <taxon>Eukaryota</taxon>
        <taxon>Fungi</taxon>
        <taxon>Dikarya</taxon>
        <taxon>Ascomycota</taxon>
        <taxon>Pezizomycotina</taxon>
        <taxon>Eurotiomycetes</taxon>
        <taxon>Chaetothyriomycetidae</taxon>
        <taxon>Chaetothyriales</taxon>
        <taxon>Cyphellophoraceae</taxon>
        <taxon>Cyphellophora</taxon>
    </lineage>
</organism>
<evidence type="ECO:0000256" key="5">
    <source>
        <dbReference type="ARBA" id="ARBA00023136"/>
    </source>
</evidence>
<evidence type="ECO:0000313" key="12">
    <source>
        <dbReference type="Proteomes" id="UP000038010"/>
    </source>
</evidence>
<dbReference type="InterPro" id="IPR046530">
    <property type="entry name" value="BIM1-like_dom"/>
</dbReference>
<evidence type="ECO:0000259" key="10">
    <source>
        <dbReference type="Pfam" id="PF20238"/>
    </source>
</evidence>
<dbReference type="InterPro" id="IPR046936">
    <property type="entry name" value="BIM1-like"/>
</dbReference>
<feature type="signal peptide" evidence="9">
    <location>
        <begin position="1"/>
        <end position="19"/>
    </location>
</feature>
<name>A0A0N1NZK8_9EURO</name>
<evidence type="ECO:0000256" key="6">
    <source>
        <dbReference type="ARBA" id="ARBA00023180"/>
    </source>
</evidence>
<evidence type="ECO:0000256" key="8">
    <source>
        <dbReference type="SAM" id="MobiDB-lite"/>
    </source>
</evidence>
<dbReference type="STRING" id="1664694.A0A0N1NZK8"/>
<dbReference type="Proteomes" id="UP000038010">
    <property type="component" value="Unassembled WGS sequence"/>
</dbReference>
<feature type="domain" description="Copper acquisition factor BIM1-like" evidence="10">
    <location>
        <begin position="14"/>
        <end position="155"/>
    </location>
</feature>